<dbReference type="InterPro" id="IPR002877">
    <property type="entry name" value="RNA_MeTrfase_FtsJ_dom"/>
</dbReference>
<dbReference type="PANTHER" id="PTHR10920:SF18">
    <property type="entry name" value="RRNA METHYLTRANSFERASE 2, MITOCHONDRIAL"/>
    <property type="match status" value="1"/>
</dbReference>
<protein>
    <recommendedName>
        <fullName evidence="6">rRNA methyltransferase 2, mitochondrial</fullName>
    </recommendedName>
</protein>
<dbReference type="SUPFAM" id="SSF53335">
    <property type="entry name" value="S-adenosyl-L-methionine-dependent methyltransferases"/>
    <property type="match status" value="1"/>
</dbReference>
<evidence type="ECO:0000256" key="4">
    <source>
        <dbReference type="ARBA" id="ARBA00022679"/>
    </source>
</evidence>
<evidence type="ECO:0000313" key="10">
    <source>
        <dbReference type="EMBL" id="CDW91622.1"/>
    </source>
</evidence>
<dbReference type="InterPro" id="IPR029063">
    <property type="entry name" value="SAM-dependent_MTases_sf"/>
</dbReference>
<dbReference type="PANTHER" id="PTHR10920">
    <property type="entry name" value="RIBOSOMAL RNA METHYLTRANSFERASE"/>
    <property type="match status" value="1"/>
</dbReference>
<dbReference type="EMBL" id="CCKQ01019605">
    <property type="protein sequence ID" value="CDW91622.1"/>
    <property type="molecule type" value="Genomic_DNA"/>
</dbReference>
<dbReference type="GO" id="GO:0008650">
    <property type="term" value="F:rRNA (uridine-2'-O-)-methyltransferase activity"/>
    <property type="evidence" value="ECO:0007669"/>
    <property type="project" value="TreeGrafter"/>
</dbReference>
<dbReference type="HAMAP" id="MF_01547">
    <property type="entry name" value="RNA_methyltr_E"/>
    <property type="match status" value="1"/>
</dbReference>
<evidence type="ECO:0000256" key="6">
    <source>
        <dbReference type="ARBA" id="ARBA00041184"/>
    </source>
</evidence>
<evidence type="ECO:0000256" key="3">
    <source>
        <dbReference type="ARBA" id="ARBA00022603"/>
    </source>
</evidence>
<dbReference type="CDD" id="cd02440">
    <property type="entry name" value="AdoMet_MTases"/>
    <property type="match status" value="1"/>
</dbReference>
<dbReference type="InParanoid" id="A0A078BEN8"/>
<comment type="similarity">
    <text evidence="1">Belongs to the class I-like SAM-binding methyltransferase superfamily. RNA methyltransferase RlmE family.</text>
</comment>
<keyword evidence="3 10" id="KW-0489">Methyltransferase</keyword>
<feature type="coiled-coil region" evidence="7">
    <location>
        <begin position="309"/>
        <end position="336"/>
    </location>
</feature>
<dbReference type="Pfam" id="PF01728">
    <property type="entry name" value="FtsJ"/>
    <property type="match status" value="1"/>
</dbReference>
<dbReference type="InterPro" id="IPR015507">
    <property type="entry name" value="rRNA-MeTfrase_E"/>
</dbReference>
<dbReference type="OMA" id="SWERDSY"/>
<evidence type="ECO:0000256" key="2">
    <source>
        <dbReference type="ARBA" id="ARBA00022552"/>
    </source>
</evidence>
<feature type="region of interest" description="Disordered" evidence="8">
    <location>
        <begin position="488"/>
        <end position="531"/>
    </location>
</feature>
<evidence type="ECO:0000256" key="8">
    <source>
        <dbReference type="SAM" id="MobiDB-lite"/>
    </source>
</evidence>
<organism evidence="10 11">
    <name type="scientific">Stylonychia lemnae</name>
    <name type="common">Ciliate</name>
    <dbReference type="NCBI Taxonomy" id="5949"/>
    <lineage>
        <taxon>Eukaryota</taxon>
        <taxon>Sar</taxon>
        <taxon>Alveolata</taxon>
        <taxon>Ciliophora</taxon>
        <taxon>Intramacronucleata</taxon>
        <taxon>Spirotrichea</taxon>
        <taxon>Stichotrichia</taxon>
        <taxon>Sporadotrichida</taxon>
        <taxon>Oxytrichidae</taxon>
        <taxon>Stylonychinae</taxon>
        <taxon>Stylonychia</taxon>
    </lineage>
</organism>
<dbReference type="Gene3D" id="3.40.50.150">
    <property type="entry name" value="Vaccinia Virus protein VP39"/>
    <property type="match status" value="1"/>
</dbReference>
<keyword evidence="5" id="KW-0949">S-adenosyl-L-methionine</keyword>
<gene>
    <name evidence="10" type="primary">Contig11854.g12678</name>
    <name evidence="10" type="ORF">STYLEM_20780</name>
</gene>
<accession>A0A078BEN8</accession>
<evidence type="ECO:0000256" key="7">
    <source>
        <dbReference type="SAM" id="Coils"/>
    </source>
</evidence>
<dbReference type="Proteomes" id="UP000039865">
    <property type="component" value="Unassembled WGS sequence"/>
</dbReference>
<feature type="coiled-coil region" evidence="7">
    <location>
        <begin position="387"/>
        <end position="435"/>
    </location>
</feature>
<dbReference type="AlphaFoldDB" id="A0A078BEN8"/>
<keyword evidence="2" id="KW-0698">rRNA processing</keyword>
<evidence type="ECO:0000313" key="11">
    <source>
        <dbReference type="Proteomes" id="UP000039865"/>
    </source>
</evidence>
<proteinExistence type="inferred from homology"/>
<keyword evidence="4 10" id="KW-0808">Transferase</keyword>
<name>A0A078BEN8_STYLE</name>
<sequence length="531" mass="62219">MLAIYQRRFFSEIAKGNLKGSAKKWMDRHVNDQYVKQANLLSYRSRAAFKLLEMDKKYQLFRKGMKVVDVGAAPGGWSQIIASRVDSKPGQETVVAVDLIEMDSVIISLKVISLKQIKGVLFVHGDIQKDEIQEKISEKLDFEKADVVCSDAVPDLVGERFVDHMKAIYLNQLVVNFCESNLKKGGTLLMKTLQGPSEQDFFDKTKYYFDNLSRVKPSASRSESKEIYFLGKGFEESKDPKMQEVYKLKKKLESATSQKETNLILKELSQEIRDAVMKDSKEFLKKGGEFPDELKSTIKNIPELEGIDLQQKMSLRDKQKAQMKAKQEEDKEFEDKTGILDKSKHLSVDNLISQYEHDMRKNQRKEDKMYQMDKEGIEYDPDEIVVTDDEEELKFNLKKEAEKYEDDPYKHENPEKFFEEEYKRIEDKLKSYGDQVTGEDTQSETFDKNKELDEFLQNLDEYERIQNKFTDYNQTKIDQQLEQEESQEYLRVSKEQQKSRDAHYERRKIRYNLKKTGGVKQQSPVWDDNED</sequence>
<keyword evidence="7" id="KW-0175">Coiled coil</keyword>
<evidence type="ECO:0000256" key="5">
    <source>
        <dbReference type="ARBA" id="ARBA00022691"/>
    </source>
</evidence>
<feature type="domain" description="Ribosomal RNA methyltransferase FtsJ" evidence="9">
    <location>
        <begin position="43"/>
        <end position="234"/>
    </location>
</feature>
<dbReference type="InterPro" id="IPR050082">
    <property type="entry name" value="RNA_methyltr_RlmE"/>
</dbReference>
<dbReference type="OrthoDB" id="20105at2759"/>
<evidence type="ECO:0000256" key="1">
    <source>
        <dbReference type="ARBA" id="ARBA00009258"/>
    </source>
</evidence>
<keyword evidence="11" id="KW-1185">Reference proteome</keyword>
<reference evidence="10 11" key="1">
    <citation type="submission" date="2014-06" db="EMBL/GenBank/DDBJ databases">
        <authorList>
            <person name="Swart Estienne"/>
        </authorList>
    </citation>
    <scope>NUCLEOTIDE SEQUENCE [LARGE SCALE GENOMIC DNA]</scope>
    <source>
        <strain evidence="10 11">130c</strain>
    </source>
</reference>
<evidence type="ECO:0000259" key="9">
    <source>
        <dbReference type="Pfam" id="PF01728"/>
    </source>
</evidence>
<feature type="compositionally biased region" description="Basic and acidic residues" evidence="8">
    <location>
        <begin position="491"/>
        <end position="504"/>
    </location>
</feature>